<feature type="repeat" description="ANK" evidence="3">
    <location>
        <begin position="529"/>
        <end position="561"/>
    </location>
</feature>
<dbReference type="SMART" id="SM00248">
    <property type="entry name" value="ANK"/>
    <property type="match status" value="11"/>
</dbReference>
<dbReference type="Pfam" id="PF12796">
    <property type="entry name" value="Ank_2"/>
    <property type="match status" value="3"/>
</dbReference>
<dbReference type="AlphaFoldDB" id="A0A1V6S517"/>
<keyword evidence="5" id="KW-1185">Reference proteome</keyword>
<name>A0A1V6S517_9EURO</name>
<dbReference type="PROSITE" id="PS50297">
    <property type="entry name" value="ANK_REP_REGION"/>
    <property type="match status" value="2"/>
</dbReference>
<dbReference type="EMBL" id="MLQL01000129">
    <property type="protein sequence ID" value="OQE08713.1"/>
    <property type="molecule type" value="Genomic_DNA"/>
</dbReference>
<evidence type="ECO:0000256" key="2">
    <source>
        <dbReference type="ARBA" id="ARBA00023043"/>
    </source>
</evidence>
<dbReference type="SUPFAM" id="SSF48403">
    <property type="entry name" value="Ankyrin repeat"/>
    <property type="match status" value="1"/>
</dbReference>
<dbReference type="PANTHER" id="PTHR24123:SF33">
    <property type="entry name" value="PROTEIN HOS4"/>
    <property type="match status" value="1"/>
</dbReference>
<proteinExistence type="predicted"/>
<keyword evidence="1" id="KW-0677">Repeat</keyword>
<feature type="repeat" description="ANK" evidence="3">
    <location>
        <begin position="335"/>
        <end position="367"/>
    </location>
</feature>
<dbReference type="Gene3D" id="1.25.40.20">
    <property type="entry name" value="Ankyrin repeat-containing domain"/>
    <property type="match status" value="4"/>
</dbReference>
<dbReference type="STRING" id="254877.A0A1V6S517"/>
<evidence type="ECO:0000256" key="3">
    <source>
        <dbReference type="PROSITE-ProRule" id="PRU00023"/>
    </source>
</evidence>
<feature type="repeat" description="ANK" evidence="3">
    <location>
        <begin position="106"/>
        <end position="138"/>
    </location>
</feature>
<organism evidence="4 5">
    <name type="scientific">Penicillium flavigenum</name>
    <dbReference type="NCBI Taxonomy" id="254877"/>
    <lineage>
        <taxon>Eukaryota</taxon>
        <taxon>Fungi</taxon>
        <taxon>Dikarya</taxon>
        <taxon>Ascomycota</taxon>
        <taxon>Pezizomycotina</taxon>
        <taxon>Eurotiomycetes</taxon>
        <taxon>Eurotiomycetidae</taxon>
        <taxon>Eurotiales</taxon>
        <taxon>Aspergillaceae</taxon>
        <taxon>Penicillium</taxon>
    </lineage>
</organism>
<comment type="caution">
    <text evidence="4">The sequence shown here is derived from an EMBL/GenBank/DDBJ whole genome shotgun (WGS) entry which is preliminary data.</text>
</comment>
<dbReference type="InterPro" id="IPR051165">
    <property type="entry name" value="Multifunctional_ANK_Repeat"/>
</dbReference>
<sequence length="943" mass="108004">MTEKAVIHSFQTQDKLEDLYFEFLANFQSQEKKAKADEKNSKERQTKNFRAELRRFLAIQHFSINFCGRDISQSPLWQAWKQTSDLEFFKEVLERDKTEVRLADENGTTIIHLAVQQSELEIVYLLEELGLLVQMKDNDGHTPLLMAIKSSDACMVSILVYKEHPELNPKDITECTPLHLAVMSYKPSDLNSLSDLDSWRAGYINRPQNERENIIRCLLEHGANPNLVNKEGKTPLLLAFDLKDEKAVDQLLSSKLIPVEVDLYQRGRTALSLATECGMENIMKKLIPKADIEKEDDDNSRRTPLAWAIHTDNYFAASILLREGKKAKLDHRNPQRRTPFSLAAGFMQVRIMTLLLREGAEPHAEDGAGKTGFWWFLNDRWKSRARGLPRHSKSQASELTDLIDLLDKPDLKDSTGCTWLSWAAEYGDEEVVRYFLQKQDSTLLDGQNQKEPNVCARTPAIWAAANDHWEVYSLLINETEHDLSLNYFIENFHRFEKELGTKALDMVQKMITHSSSSTNYWITERKSREKRTPLHIACIEAHDEIVEILIWAGALSNVLDRTGKTALQHALIKKHKKIVTRLLRSMSDLQYVRSVDWLELEDTRPCWVRINKRAKDDGFKHKPIFEPQWDWSLPKNKRKAFLCAQDGLWSKLPNILGVKNDTETATKNACYIHESPGDFVVTYILIHSPAQYMVSGEVHEKCRQPWGVAWVTLHEPTENIFFSKLPHHETPDGIMDGIIPKSNYHCFQLFLKHLESEWNAACLAAGEEIDSLREKQVSQGGRDPKFIDSLADNARARAQIRKCLRSHIGTLRHVCDDQKFENETMGGQGQLDGSVCLIIDRVENSAIQALDGLEQVGRELLQLELAWISKNEATSIIHLTRITFLFLPLTFVSVRVNNEIEPGAWDQSLRYERKLARDKPRLEVVPPLRGVGLASHIGAVDDI</sequence>
<dbReference type="InterPro" id="IPR036770">
    <property type="entry name" value="Ankyrin_rpt-contain_sf"/>
</dbReference>
<reference evidence="5" key="1">
    <citation type="journal article" date="2017" name="Nat. Microbiol.">
        <title>Global analysis of biosynthetic gene clusters reveals vast potential of secondary metabolite production in Penicillium species.</title>
        <authorList>
            <person name="Nielsen J.C."/>
            <person name="Grijseels S."/>
            <person name="Prigent S."/>
            <person name="Ji B."/>
            <person name="Dainat J."/>
            <person name="Nielsen K.F."/>
            <person name="Frisvad J.C."/>
            <person name="Workman M."/>
            <person name="Nielsen J."/>
        </authorList>
    </citation>
    <scope>NUCLEOTIDE SEQUENCE [LARGE SCALE GENOMIC DNA]</scope>
    <source>
        <strain evidence="5">IBT 14082</strain>
    </source>
</reference>
<dbReference type="Proteomes" id="UP000191342">
    <property type="component" value="Unassembled WGS sequence"/>
</dbReference>
<dbReference type="InterPro" id="IPR002110">
    <property type="entry name" value="Ankyrin_rpt"/>
</dbReference>
<accession>A0A1V6S517</accession>
<gene>
    <name evidence="4" type="ORF">PENFLA_c129G03941</name>
</gene>
<evidence type="ECO:0000313" key="4">
    <source>
        <dbReference type="EMBL" id="OQE08713.1"/>
    </source>
</evidence>
<protein>
    <submittedName>
        <fullName evidence="4">Uncharacterized protein</fullName>
    </submittedName>
</protein>
<dbReference type="PANTHER" id="PTHR24123">
    <property type="entry name" value="ANKYRIN REPEAT-CONTAINING"/>
    <property type="match status" value="1"/>
</dbReference>
<keyword evidence="2 3" id="KW-0040">ANK repeat</keyword>
<evidence type="ECO:0000256" key="1">
    <source>
        <dbReference type="ARBA" id="ARBA00022737"/>
    </source>
</evidence>
<evidence type="ECO:0000313" key="5">
    <source>
        <dbReference type="Proteomes" id="UP000191342"/>
    </source>
</evidence>
<dbReference type="PROSITE" id="PS50088">
    <property type="entry name" value="ANK_REPEAT"/>
    <property type="match status" value="3"/>
</dbReference>
<dbReference type="OrthoDB" id="4367277at2759"/>